<dbReference type="Pfam" id="PF00072">
    <property type="entry name" value="Response_reg"/>
    <property type="match status" value="1"/>
</dbReference>
<keyword evidence="1 2" id="KW-0597">Phosphoprotein</keyword>
<sequence>MDKPFALIIEDDRDIASLFRHIIDIAGYRTEIAFHGQAAIERLRTSKPEIVILDLNLPGVTGNDILSLIRKDQRLTQTKIIVATAHAYMADSLSYEPDLILLKPVSLDQLTRFVKRFSDLEDSQKTAPIQGNPWDESTGLYNKSFFMHRLESSLRQAKEIDDYIFAMLSFKLDQKGPLDAQSWDLILRKTAETVKNVIRPYDTFARFEQGSFYILCENLLDEDTPKMIATRIEIALNKILEAIGFQVQMPITIGVTHSDNGYEKIEKILQDAKKVKPIDG</sequence>
<accession>A0A8J6TDE2</accession>
<evidence type="ECO:0000259" key="4">
    <source>
        <dbReference type="PROSITE" id="PS50887"/>
    </source>
</evidence>
<feature type="domain" description="GGDEF" evidence="4">
    <location>
        <begin position="163"/>
        <end position="280"/>
    </location>
</feature>
<feature type="modified residue" description="4-aspartylphosphate" evidence="2">
    <location>
        <position position="54"/>
    </location>
</feature>
<protein>
    <submittedName>
        <fullName evidence="5">Response regulator</fullName>
    </submittedName>
</protein>
<evidence type="ECO:0000256" key="1">
    <source>
        <dbReference type="ARBA" id="ARBA00022553"/>
    </source>
</evidence>
<dbReference type="AlphaFoldDB" id="A0A8J6TDE2"/>
<dbReference type="InterPro" id="IPR050595">
    <property type="entry name" value="Bact_response_regulator"/>
</dbReference>
<dbReference type="InterPro" id="IPR043128">
    <property type="entry name" value="Rev_trsase/Diguanyl_cyclase"/>
</dbReference>
<evidence type="ECO:0000313" key="6">
    <source>
        <dbReference type="Proteomes" id="UP000614469"/>
    </source>
</evidence>
<dbReference type="InterPro" id="IPR029787">
    <property type="entry name" value="Nucleotide_cyclase"/>
</dbReference>
<dbReference type="EMBL" id="JACNJN010000021">
    <property type="protein sequence ID" value="MBC8333716.1"/>
    <property type="molecule type" value="Genomic_DNA"/>
</dbReference>
<proteinExistence type="predicted"/>
<dbReference type="SMART" id="SM00448">
    <property type="entry name" value="REC"/>
    <property type="match status" value="1"/>
</dbReference>
<evidence type="ECO:0000313" key="5">
    <source>
        <dbReference type="EMBL" id="MBC8333716.1"/>
    </source>
</evidence>
<dbReference type="Gene3D" id="3.40.50.2300">
    <property type="match status" value="1"/>
</dbReference>
<dbReference type="SUPFAM" id="SSF55073">
    <property type="entry name" value="Nucleotide cyclase"/>
    <property type="match status" value="1"/>
</dbReference>
<dbReference type="InterPro" id="IPR001789">
    <property type="entry name" value="Sig_transdc_resp-reg_receiver"/>
</dbReference>
<dbReference type="PROSITE" id="PS50110">
    <property type="entry name" value="RESPONSE_REGULATORY"/>
    <property type="match status" value="1"/>
</dbReference>
<dbReference type="PANTHER" id="PTHR44591">
    <property type="entry name" value="STRESS RESPONSE REGULATOR PROTEIN 1"/>
    <property type="match status" value="1"/>
</dbReference>
<dbReference type="CDD" id="cd00156">
    <property type="entry name" value="REC"/>
    <property type="match status" value="1"/>
</dbReference>
<dbReference type="PROSITE" id="PS50887">
    <property type="entry name" value="GGDEF"/>
    <property type="match status" value="1"/>
</dbReference>
<dbReference type="InterPro" id="IPR011006">
    <property type="entry name" value="CheY-like_superfamily"/>
</dbReference>
<dbReference type="InterPro" id="IPR000160">
    <property type="entry name" value="GGDEF_dom"/>
</dbReference>
<dbReference type="GO" id="GO:0000160">
    <property type="term" value="P:phosphorelay signal transduction system"/>
    <property type="evidence" value="ECO:0007669"/>
    <property type="project" value="InterPro"/>
</dbReference>
<name>A0A8J6TDE2_9CHLR</name>
<evidence type="ECO:0000259" key="3">
    <source>
        <dbReference type="PROSITE" id="PS50110"/>
    </source>
</evidence>
<evidence type="ECO:0000256" key="2">
    <source>
        <dbReference type="PROSITE-ProRule" id="PRU00169"/>
    </source>
</evidence>
<reference evidence="5 6" key="1">
    <citation type="submission" date="2020-08" db="EMBL/GenBank/DDBJ databases">
        <title>Bridging the membrane lipid divide: bacteria of the FCB group superphylum have the potential to synthesize archaeal ether lipids.</title>
        <authorList>
            <person name="Villanueva L."/>
            <person name="Von Meijenfeldt F.A.B."/>
            <person name="Westbye A.B."/>
            <person name="Yadav S."/>
            <person name="Hopmans E.C."/>
            <person name="Dutilh B.E."/>
            <person name="Sinninghe Damste J.S."/>
        </authorList>
    </citation>
    <scope>NUCLEOTIDE SEQUENCE [LARGE SCALE GENOMIC DNA]</scope>
    <source>
        <strain evidence="5">NIOZ-UU36</strain>
    </source>
</reference>
<dbReference type="Gene3D" id="3.30.70.270">
    <property type="match status" value="1"/>
</dbReference>
<dbReference type="Proteomes" id="UP000614469">
    <property type="component" value="Unassembled WGS sequence"/>
</dbReference>
<feature type="domain" description="Response regulatory" evidence="3">
    <location>
        <begin position="5"/>
        <end position="118"/>
    </location>
</feature>
<gene>
    <name evidence="5" type="ORF">H8E29_00470</name>
</gene>
<comment type="caution">
    <text evidence="5">The sequence shown here is derived from an EMBL/GenBank/DDBJ whole genome shotgun (WGS) entry which is preliminary data.</text>
</comment>
<dbReference type="SUPFAM" id="SSF52172">
    <property type="entry name" value="CheY-like"/>
    <property type="match status" value="1"/>
</dbReference>
<dbReference type="Pfam" id="PF00990">
    <property type="entry name" value="GGDEF"/>
    <property type="match status" value="1"/>
</dbReference>
<organism evidence="5 6">
    <name type="scientific">Candidatus Desulfolinea nitratireducens</name>
    <dbReference type="NCBI Taxonomy" id="2841698"/>
    <lineage>
        <taxon>Bacteria</taxon>
        <taxon>Bacillati</taxon>
        <taxon>Chloroflexota</taxon>
        <taxon>Anaerolineae</taxon>
        <taxon>Anaerolineales</taxon>
        <taxon>Anaerolineales incertae sedis</taxon>
        <taxon>Candidatus Desulfolinea</taxon>
    </lineage>
</organism>
<dbReference type="PANTHER" id="PTHR44591:SF3">
    <property type="entry name" value="RESPONSE REGULATORY DOMAIN-CONTAINING PROTEIN"/>
    <property type="match status" value="1"/>
</dbReference>